<reference evidence="1" key="1">
    <citation type="submission" date="2007-10" db="EMBL/GenBank/DDBJ databases">
        <authorList>
            <person name="Fulton L."/>
            <person name="Clifton S."/>
            <person name="Fulton B."/>
            <person name="Xu J."/>
            <person name="Minx P."/>
            <person name="Pepin K.H."/>
            <person name="Johnson M."/>
            <person name="Thiruvilangam P."/>
            <person name="Bhonagiri V."/>
            <person name="Nash W.E."/>
            <person name="Mardis E.R."/>
            <person name="Wilson R.K."/>
        </authorList>
    </citation>
    <scope>NUCLEOTIDE SEQUENCE [LARGE SCALE GENOMIC DNA]</scope>
    <source>
        <strain evidence="1">DSM 15702</strain>
    </source>
</reference>
<evidence type="ECO:0000313" key="2">
    <source>
        <dbReference type="Proteomes" id="UP000005326"/>
    </source>
</evidence>
<sequence>MWDEWRSDAVHSGSAVILHNRNVKLQENILQVSFKKLAEMY</sequence>
<reference evidence="1" key="2">
    <citation type="submission" date="2014-06" db="EMBL/GenBank/DDBJ databases">
        <title>Draft genome sequence of Eubacterium siraeum (DSM 15702).</title>
        <authorList>
            <person name="Sudarsanam P."/>
            <person name="Ley R."/>
            <person name="Guruge J."/>
            <person name="Turnbaugh P.J."/>
            <person name="Mahowald M."/>
            <person name="Liep D."/>
            <person name="Gordon J."/>
        </authorList>
    </citation>
    <scope>NUCLEOTIDE SEQUENCE</scope>
    <source>
        <strain evidence="1">DSM 15702</strain>
    </source>
</reference>
<name>B0MQL7_9FIRM</name>
<dbReference type="EMBL" id="ABCA03000052">
    <property type="protein sequence ID" value="EDR99992.1"/>
    <property type="molecule type" value="Genomic_DNA"/>
</dbReference>
<gene>
    <name evidence="1" type="ORF">EUBSIR_02133</name>
</gene>
<evidence type="ECO:0000313" key="1">
    <source>
        <dbReference type="EMBL" id="EDR99992.1"/>
    </source>
</evidence>
<dbReference type="Proteomes" id="UP000005326">
    <property type="component" value="Unassembled WGS sequence"/>
</dbReference>
<keyword evidence="2" id="KW-1185">Reference proteome</keyword>
<comment type="caution">
    <text evidence="1">The sequence shown here is derived from an EMBL/GenBank/DDBJ whole genome shotgun (WGS) entry which is preliminary data.</text>
</comment>
<organism evidence="1 2">
    <name type="scientific">[Eubacterium] siraeum DSM 15702</name>
    <dbReference type="NCBI Taxonomy" id="428128"/>
    <lineage>
        <taxon>Bacteria</taxon>
        <taxon>Bacillati</taxon>
        <taxon>Bacillota</taxon>
        <taxon>Clostridia</taxon>
        <taxon>Eubacteriales</taxon>
        <taxon>Oscillospiraceae</taxon>
        <taxon>Oscillospiraceae incertae sedis</taxon>
    </lineage>
</organism>
<accession>B0MQL7</accession>
<protein>
    <submittedName>
        <fullName evidence="1">Uncharacterized protein</fullName>
    </submittedName>
</protein>
<proteinExistence type="predicted"/>
<dbReference type="AlphaFoldDB" id="B0MQL7"/>